<dbReference type="Gene3D" id="3.30.60.30">
    <property type="match status" value="1"/>
</dbReference>
<feature type="chain" id="PRO_5012623761" evidence="1">
    <location>
        <begin position="23"/>
        <end position="86"/>
    </location>
</feature>
<name>A0A224XS50_9HEMI</name>
<sequence length="86" mass="9750">MKLSTSFLTVALIAVFLTVCMAYSYHDCSVYCDDEDRPVCGERQTERGLQKTTFGNFCKMRQQNECGKGQKYKRIGKGPCNPDIKP</sequence>
<feature type="domain" description="Kazal-like" evidence="2">
    <location>
        <begin position="22"/>
        <end position="82"/>
    </location>
</feature>
<dbReference type="AlphaFoldDB" id="A0A224XS50"/>
<evidence type="ECO:0000256" key="1">
    <source>
        <dbReference type="SAM" id="SignalP"/>
    </source>
</evidence>
<protein>
    <submittedName>
        <fullName evidence="3">Putative kazal-type inhibitor</fullName>
    </submittedName>
</protein>
<accession>A0A224XS50</accession>
<evidence type="ECO:0000259" key="2">
    <source>
        <dbReference type="PROSITE" id="PS51465"/>
    </source>
</evidence>
<evidence type="ECO:0000313" key="3">
    <source>
        <dbReference type="EMBL" id="JAW15336.1"/>
    </source>
</evidence>
<proteinExistence type="predicted"/>
<organism evidence="3">
    <name type="scientific">Panstrongylus lignarius</name>
    <dbReference type="NCBI Taxonomy" id="156445"/>
    <lineage>
        <taxon>Eukaryota</taxon>
        <taxon>Metazoa</taxon>
        <taxon>Ecdysozoa</taxon>
        <taxon>Arthropoda</taxon>
        <taxon>Hexapoda</taxon>
        <taxon>Insecta</taxon>
        <taxon>Pterygota</taxon>
        <taxon>Neoptera</taxon>
        <taxon>Paraneoptera</taxon>
        <taxon>Hemiptera</taxon>
        <taxon>Heteroptera</taxon>
        <taxon>Panheteroptera</taxon>
        <taxon>Cimicomorpha</taxon>
        <taxon>Reduviidae</taxon>
        <taxon>Triatominae</taxon>
        <taxon>Panstrongylus</taxon>
    </lineage>
</organism>
<reference evidence="3" key="1">
    <citation type="journal article" date="2018" name="PLoS Negl. Trop. Dis.">
        <title>An insight into the salivary gland and fat body transcriptome of Panstrongylus lignarius (Hemiptera: Heteroptera), the main vector of Chagas disease in Peru.</title>
        <authorList>
            <person name="Nevoa J.C."/>
            <person name="Mendes M.T."/>
            <person name="da Silva M.V."/>
            <person name="Soares S.C."/>
            <person name="Oliveira C.J.F."/>
            <person name="Ribeiro J.M.C."/>
        </authorList>
    </citation>
    <scope>NUCLEOTIDE SEQUENCE</scope>
</reference>
<dbReference type="EMBL" id="GFTR01001090">
    <property type="protein sequence ID" value="JAW15336.1"/>
    <property type="molecule type" value="Transcribed_RNA"/>
</dbReference>
<feature type="signal peptide" evidence="1">
    <location>
        <begin position="1"/>
        <end position="22"/>
    </location>
</feature>
<dbReference type="InterPro" id="IPR002350">
    <property type="entry name" value="Kazal_dom"/>
</dbReference>
<dbReference type="PROSITE" id="PS51465">
    <property type="entry name" value="KAZAL_2"/>
    <property type="match status" value="1"/>
</dbReference>
<keyword evidence="1" id="KW-0732">Signal</keyword>